<dbReference type="PRINTS" id="PR01490">
    <property type="entry name" value="RTXTOXIND"/>
</dbReference>
<dbReference type="KEGG" id="smaa:IT774_01570"/>
<dbReference type="PANTHER" id="PTHR30386:SF28">
    <property type="entry name" value="EXPORTED PROTEIN"/>
    <property type="match status" value="1"/>
</dbReference>
<evidence type="ECO:0000313" key="9">
    <source>
        <dbReference type="Proteomes" id="UP000595095"/>
    </source>
</evidence>
<evidence type="ECO:0000256" key="4">
    <source>
        <dbReference type="ARBA" id="ARBA00022692"/>
    </source>
</evidence>
<name>A0A7S9HDC2_9ALTE</name>
<dbReference type="RefSeq" id="WP_195811055.1">
    <property type="nucleotide sequence ID" value="NZ_CP064795.1"/>
</dbReference>
<dbReference type="Proteomes" id="UP000595095">
    <property type="component" value="Chromosome"/>
</dbReference>
<keyword evidence="9" id="KW-1185">Reference proteome</keyword>
<evidence type="ECO:0000256" key="1">
    <source>
        <dbReference type="ARBA" id="ARBA00004167"/>
    </source>
</evidence>
<sequence length="418" mass="45541">MRNGLFRPQALAAQGPRLHGSVFIQPSMRLGVIASAIVLWSAATITYLSQAQYSRQATVSGWLEPPAGIVKVYADQPGSIIQAVLVTEGQQVRRGEPLIALTVHHNLADGRVAQQSLQHEYQQQLLGLDQQIAYTGTLYQHKHDGLTRDLAALNNEHEALARLKDLAQSQLLLAQRHYQRLAPLSGIHVASREVDAAYAAKLSAEQSLGDKQQALAALTRSLAQTRQALEALPLEQHNALAAFGHKSSEIRQQLVQLQSQSQRILRASRDGVVSNLVAFAGHSQPANTPLLTLTPPDQQVRARFAIPVRAAGFVTQGQQLALRYDAYPYQKFGLHGAVITTLSSAAMLPSEVGPNLINFKEPVYLAEARLEAQQLQAYGQPVTLKSGMTFTADIALGERSLLEWLLEPLLTLSGRLAV</sequence>
<evidence type="ECO:0000256" key="3">
    <source>
        <dbReference type="ARBA" id="ARBA00022448"/>
    </source>
</evidence>
<comment type="similarity">
    <text evidence="2">Belongs to the membrane fusion protein (MFP) (TC 8.A.1) family.</text>
</comment>
<dbReference type="InterPro" id="IPR050739">
    <property type="entry name" value="MFP"/>
</dbReference>
<reference evidence="8 9" key="1">
    <citation type="submission" date="2020-11" db="EMBL/GenBank/DDBJ databases">
        <title>Complete genome sequence for Salinimonas sp. strain G2-b.</title>
        <authorList>
            <person name="Park S.-J."/>
        </authorList>
    </citation>
    <scope>NUCLEOTIDE SEQUENCE [LARGE SCALE GENOMIC DNA]</scope>
    <source>
        <strain evidence="8 9">G2-b</strain>
    </source>
</reference>
<dbReference type="EMBL" id="CP064795">
    <property type="protein sequence ID" value="QPG05974.1"/>
    <property type="molecule type" value="Genomic_DNA"/>
</dbReference>
<organism evidence="8 9">
    <name type="scientific">Salinimonas marina</name>
    <dbReference type="NCBI Taxonomy" id="2785918"/>
    <lineage>
        <taxon>Bacteria</taxon>
        <taxon>Pseudomonadati</taxon>
        <taxon>Pseudomonadota</taxon>
        <taxon>Gammaproteobacteria</taxon>
        <taxon>Alteromonadales</taxon>
        <taxon>Alteromonadaceae</taxon>
        <taxon>Alteromonas/Salinimonas group</taxon>
        <taxon>Salinimonas</taxon>
    </lineage>
</organism>
<dbReference type="GO" id="GO:0016020">
    <property type="term" value="C:membrane"/>
    <property type="evidence" value="ECO:0007669"/>
    <property type="project" value="UniProtKB-SubCell"/>
</dbReference>
<protein>
    <submittedName>
        <fullName evidence="8">HlyD family efflux transporter periplasmic adaptor subunit</fullName>
    </submittedName>
</protein>
<keyword evidence="5" id="KW-1133">Transmembrane helix</keyword>
<dbReference type="GO" id="GO:0009306">
    <property type="term" value="P:protein secretion"/>
    <property type="evidence" value="ECO:0007669"/>
    <property type="project" value="InterPro"/>
</dbReference>
<evidence type="ECO:0000313" key="8">
    <source>
        <dbReference type="EMBL" id="QPG05974.1"/>
    </source>
</evidence>
<proteinExistence type="inferred from homology"/>
<keyword evidence="7" id="KW-0175">Coiled coil</keyword>
<evidence type="ECO:0000256" key="2">
    <source>
        <dbReference type="ARBA" id="ARBA00009477"/>
    </source>
</evidence>
<keyword evidence="4" id="KW-0812">Transmembrane</keyword>
<gene>
    <name evidence="8" type="ORF">IT774_01570</name>
</gene>
<keyword evidence="3" id="KW-0813">Transport</keyword>
<evidence type="ECO:0000256" key="5">
    <source>
        <dbReference type="ARBA" id="ARBA00022989"/>
    </source>
</evidence>
<dbReference type="InterPro" id="IPR006144">
    <property type="entry name" value="Secretion_HlyD_CS"/>
</dbReference>
<keyword evidence="6" id="KW-0472">Membrane</keyword>
<comment type="subcellular location">
    <subcellularLocation>
        <location evidence="1">Membrane</location>
        <topology evidence="1">Single-pass membrane protein</topology>
    </subcellularLocation>
</comment>
<evidence type="ECO:0000256" key="6">
    <source>
        <dbReference type="ARBA" id="ARBA00023136"/>
    </source>
</evidence>
<feature type="coiled-coil region" evidence="7">
    <location>
        <begin position="143"/>
        <end position="170"/>
    </location>
</feature>
<dbReference type="AlphaFoldDB" id="A0A7S9HDC2"/>
<dbReference type="PROSITE" id="PS00543">
    <property type="entry name" value="HLYD_FAMILY"/>
    <property type="match status" value="1"/>
</dbReference>
<accession>A0A7S9HDC2</accession>
<dbReference type="PANTHER" id="PTHR30386">
    <property type="entry name" value="MEMBRANE FUSION SUBUNIT OF EMRAB-TOLC MULTIDRUG EFFLUX PUMP"/>
    <property type="match status" value="1"/>
</dbReference>
<evidence type="ECO:0000256" key="7">
    <source>
        <dbReference type="SAM" id="Coils"/>
    </source>
</evidence>